<evidence type="ECO:0000313" key="3">
    <source>
        <dbReference type="Proteomes" id="UP000199111"/>
    </source>
</evidence>
<proteinExistence type="predicted"/>
<feature type="signal peptide" evidence="1">
    <location>
        <begin position="1"/>
        <end position="38"/>
    </location>
</feature>
<dbReference type="AlphaFoldDB" id="A0A1I3GU27"/>
<evidence type="ECO:0000313" key="2">
    <source>
        <dbReference type="EMBL" id="SFI26964.1"/>
    </source>
</evidence>
<organism evidence="2 3">
    <name type="scientific">Streptosporangium canum</name>
    <dbReference type="NCBI Taxonomy" id="324952"/>
    <lineage>
        <taxon>Bacteria</taxon>
        <taxon>Bacillati</taxon>
        <taxon>Actinomycetota</taxon>
        <taxon>Actinomycetes</taxon>
        <taxon>Streptosporangiales</taxon>
        <taxon>Streptosporangiaceae</taxon>
        <taxon>Streptosporangium</taxon>
    </lineage>
</organism>
<dbReference type="Proteomes" id="UP000199111">
    <property type="component" value="Unassembled WGS sequence"/>
</dbReference>
<reference evidence="3" key="1">
    <citation type="submission" date="2016-10" db="EMBL/GenBank/DDBJ databases">
        <authorList>
            <person name="Varghese N."/>
            <person name="Submissions S."/>
        </authorList>
    </citation>
    <scope>NUCLEOTIDE SEQUENCE [LARGE SCALE GENOMIC DNA]</scope>
    <source>
        <strain evidence="3">CGMCC 4.2126</strain>
    </source>
</reference>
<keyword evidence="3" id="KW-1185">Reference proteome</keyword>
<accession>A0A1I3GU27</accession>
<protein>
    <submittedName>
        <fullName evidence="2">Uncharacterized protein</fullName>
    </submittedName>
</protein>
<keyword evidence="1" id="KW-0732">Signal</keyword>
<dbReference type="EMBL" id="FOQY01000002">
    <property type="protein sequence ID" value="SFI26964.1"/>
    <property type="molecule type" value="Genomic_DNA"/>
</dbReference>
<gene>
    <name evidence="2" type="ORF">SAMN05216275_102220</name>
</gene>
<feature type="chain" id="PRO_5011612579" evidence="1">
    <location>
        <begin position="39"/>
        <end position="206"/>
    </location>
</feature>
<sequence>MPGRRPGQGALREIAVSKSRFGALGMGAAAAMVSTVLAAPSAADTCAPSTTCATTVTFTVTAGNGLEISTPDGPVDIGSGVPGTQISGQLGAVTVSDERAALTATWTATVSGTAFTTGGGTGAETVPTTAISYWSGPATATTGDGTFVPGQPDAADAEVLNEPYTAFSKTSGAGDNSATWDPTIVIDVPDQTVAGTYTGTISHSVA</sequence>
<name>A0A1I3GU27_9ACTN</name>
<evidence type="ECO:0000256" key="1">
    <source>
        <dbReference type="SAM" id="SignalP"/>
    </source>
</evidence>